<dbReference type="GeneID" id="30154886"/>
<dbReference type="AlphaFoldDB" id="A0A1E3HV78"/>
<reference evidence="2 3" key="1">
    <citation type="submission" date="2016-06" db="EMBL/GenBank/DDBJ databases">
        <title>Evolution of pathogenesis and genome organization in the Tremellales.</title>
        <authorList>
            <person name="Cuomo C."/>
            <person name="Litvintseva A."/>
            <person name="Heitman J."/>
            <person name="Chen Y."/>
            <person name="Sun S."/>
            <person name="Springer D."/>
            <person name="Dromer F."/>
            <person name="Young S."/>
            <person name="Zeng Q."/>
            <person name="Chapman S."/>
            <person name="Gujja S."/>
            <person name="Saif S."/>
            <person name="Birren B."/>
        </authorList>
    </citation>
    <scope>NUCLEOTIDE SEQUENCE [LARGE SCALE GENOMIC DNA]</scope>
    <source>
        <strain evidence="2 3">CBS 6039</strain>
    </source>
</reference>
<organism evidence="2 3">
    <name type="scientific">Cryptococcus amylolentus CBS 6039</name>
    <dbReference type="NCBI Taxonomy" id="1295533"/>
    <lineage>
        <taxon>Eukaryota</taxon>
        <taxon>Fungi</taxon>
        <taxon>Dikarya</taxon>
        <taxon>Basidiomycota</taxon>
        <taxon>Agaricomycotina</taxon>
        <taxon>Tremellomycetes</taxon>
        <taxon>Tremellales</taxon>
        <taxon>Cryptococcaceae</taxon>
        <taxon>Cryptococcus</taxon>
    </lineage>
</organism>
<protein>
    <recommendedName>
        <fullName evidence="4">BTB domain-containing protein</fullName>
    </recommendedName>
</protein>
<evidence type="ECO:0000313" key="3">
    <source>
        <dbReference type="Proteomes" id="UP000094065"/>
    </source>
</evidence>
<evidence type="ECO:0000313" key="2">
    <source>
        <dbReference type="EMBL" id="ODN79636.1"/>
    </source>
</evidence>
<comment type="caution">
    <text evidence="2">The sequence shown here is derived from an EMBL/GenBank/DDBJ whole genome shotgun (WGS) entry which is preliminary data.</text>
</comment>
<keyword evidence="3" id="KW-1185">Reference proteome</keyword>
<feature type="region of interest" description="Disordered" evidence="1">
    <location>
        <begin position="1"/>
        <end position="25"/>
    </location>
</feature>
<dbReference type="Proteomes" id="UP000094065">
    <property type="component" value="Unassembled WGS sequence"/>
</dbReference>
<dbReference type="OrthoDB" id="10333022at2759"/>
<gene>
    <name evidence="2" type="ORF">L202_03577</name>
</gene>
<name>A0A1E3HV78_9TREE</name>
<dbReference type="RefSeq" id="XP_018994483.1">
    <property type="nucleotide sequence ID" value="XM_019137457.1"/>
</dbReference>
<dbReference type="EMBL" id="AWGJ01000005">
    <property type="protein sequence ID" value="ODN79636.1"/>
    <property type="molecule type" value="Genomic_DNA"/>
</dbReference>
<evidence type="ECO:0000256" key="1">
    <source>
        <dbReference type="SAM" id="MobiDB-lite"/>
    </source>
</evidence>
<accession>A0A1E3HV78</accession>
<feature type="compositionally biased region" description="Basic and acidic residues" evidence="1">
    <location>
        <begin position="1"/>
        <end position="11"/>
    </location>
</feature>
<proteinExistence type="predicted"/>
<evidence type="ECO:0008006" key="4">
    <source>
        <dbReference type="Google" id="ProtNLM"/>
    </source>
</evidence>
<sequence>MGDSTKRHEPLDGVQEGPDVHEEWPNTGVPDLIEIVSSDNVSFFVPRLLLQAHCPVLRAMFEIPQSVPSSPPRRSSRRRTPEGMAQLEPRSDQIILTDDFYELASTLAFFLAIISGESCGSLLQKVPRYQIRNFHATILLAKKWESAMVVHTLEAWLCRLALERWDNEQWKPSDILILAAKCDMPHVARMVLETWTQVKKDSPLWNDSKHDKASIDAHWSVRLNAGGSTLSPKDWRILTWQEIGIDYIFALVKSARGKAGGSAGNSLPEGSWKVPRDGEIETARGPAQADLRCAPVLAAERLHCLLEESPRALDRQGSHPIYQLSSEGKTTPAVSFAFLIRILEGRSLQEVFDEFPRHQAHNCYEAVMLAHDWACPCAVSTIEAFMFRVALDKWENPHWKFMDILIVAAPGASSMDHVARLVVEQHRTITKDSPAWDTAKHEEEPLDSFFESSIYPSASIPLDTLQWDRIVWEELGMLYTHALICCRLEKNYIKRGFRFLDAIRTGR</sequence>
<feature type="region of interest" description="Disordered" evidence="1">
    <location>
        <begin position="65"/>
        <end position="84"/>
    </location>
</feature>